<keyword evidence="3" id="KW-1185">Reference proteome</keyword>
<organism evidence="2 3">
    <name type="scientific">Macrolepiota fuliginosa MF-IS2</name>
    <dbReference type="NCBI Taxonomy" id="1400762"/>
    <lineage>
        <taxon>Eukaryota</taxon>
        <taxon>Fungi</taxon>
        <taxon>Dikarya</taxon>
        <taxon>Basidiomycota</taxon>
        <taxon>Agaricomycotina</taxon>
        <taxon>Agaricomycetes</taxon>
        <taxon>Agaricomycetidae</taxon>
        <taxon>Agaricales</taxon>
        <taxon>Agaricineae</taxon>
        <taxon>Agaricaceae</taxon>
        <taxon>Macrolepiota</taxon>
    </lineage>
</organism>
<keyword evidence="1" id="KW-0812">Transmembrane</keyword>
<dbReference type="AlphaFoldDB" id="A0A9P5X3E7"/>
<keyword evidence="1" id="KW-1133">Transmembrane helix</keyword>
<evidence type="ECO:0000256" key="1">
    <source>
        <dbReference type="SAM" id="Phobius"/>
    </source>
</evidence>
<name>A0A9P5X3E7_9AGAR</name>
<keyword evidence="1" id="KW-0472">Membrane</keyword>
<feature type="transmembrane region" description="Helical" evidence="1">
    <location>
        <begin position="12"/>
        <end position="31"/>
    </location>
</feature>
<dbReference type="Proteomes" id="UP000807342">
    <property type="component" value="Unassembled WGS sequence"/>
</dbReference>
<accession>A0A9P5X3E7</accession>
<sequence>ARAWATKITTVGALGVVAWDVVFVLMLIRSTFEGWRSAYDVSSEYACPLCVAFVISVFFDVKILHAGKASLQTRT</sequence>
<dbReference type="OrthoDB" id="3253553at2759"/>
<feature type="transmembrane region" description="Helical" evidence="1">
    <location>
        <begin position="43"/>
        <end position="64"/>
    </location>
</feature>
<protein>
    <submittedName>
        <fullName evidence="2">Uncharacterized protein</fullName>
    </submittedName>
</protein>
<evidence type="ECO:0000313" key="3">
    <source>
        <dbReference type="Proteomes" id="UP000807342"/>
    </source>
</evidence>
<feature type="non-terminal residue" evidence="2">
    <location>
        <position position="1"/>
    </location>
</feature>
<reference evidence="2" key="1">
    <citation type="submission" date="2020-11" db="EMBL/GenBank/DDBJ databases">
        <authorList>
            <consortium name="DOE Joint Genome Institute"/>
            <person name="Ahrendt S."/>
            <person name="Riley R."/>
            <person name="Andreopoulos W."/>
            <person name="Labutti K."/>
            <person name="Pangilinan J."/>
            <person name="Ruiz-Duenas F.J."/>
            <person name="Barrasa J.M."/>
            <person name="Sanchez-Garcia M."/>
            <person name="Camarero S."/>
            <person name="Miyauchi S."/>
            <person name="Serrano A."/>
            <person name="Linde D."/>
            <person name="Babiker R."/>
            <person name="Drula E."/>
            <person name="Ayuso-Fernandez I."/>
            <person name="Pacheco R."/>
            <person name="Padilla G."/>
            <person name="Ferreira P."/>
            <person name="Barriuso J."/>
            <person name="Kellner H."/>
            <person name="Castanera R."/>
            <person name="Alfaro M."/>
            <person name="Ramirez L."/>
            <person name="Pisabarro A.G."/>
            <person name="Kuo A."/>
            <person name="Tritt A."/>
            <person name="Lipzen A."/>
            <person name="He G."/>
            <person name="Yan M."/>
            <person name="Ng V."/>
            <person name="Cullen D."/>
            <person name="Martin F."/>
            <person name="Rosso M.-N."/>
            <person name="Henrissat B."/>
            <person name="Hibbett D."/>
            <person name="Martinez A.T."/>
            <person name="Grigoriev I.V."/>
        </authorList>
    </citation>
    <scope>NUCLEOTIDE SEQUENCE</scope>
    <source>
        <strain evidence="2">MF-IS2</strain>
    </source>
</reference>
<dbReference type="EMBL" id="MU151405">
    <property type="protein sequence ID" value="KAF9444093.1"/>
    <property type="molecule type" value="Genomic_DNA"/>
</dbReference>
<evidence type="ECO:0000313" key="2">
    <source>
        <dbReference type="EMBL" id="KAF9444093.1"/>
    </source>
</evidence>
<comment type="caution">
    <text evidence="2">The sequence shown here is derived from an EMBL/GenBank/DDBJ whole genome shotgun (WGS) entry which is preliminary data.</text>
</comment>
<gene>
    <name evidence="2" type="ORF">P691DRAFT_678252</name>
</gene>
<proteinExistence type="predicted"/>